<dbReference type="WBParaSite" id="RSKR_0000199500.1">
    <property type="protein sequence ID" value="RSKR_0000199500.1"/>
    <property type="gene ID" value="RSKR_0000199500"/>
</dbReference>
<dbReference type="Proteomes" id="UP000095286">
    <property type="component" value="Unplaced"/>
</dbReference>
<sequence length="274" mass="31002">MKSTKRQAKETPFKKQTSVSSESEHEDVEEAKGIHGIKIPVSDLLNICKHITEDSGFENKKGSVKLGSVKQNWESISQGTVAEIDSSFKAAFRTACKKEHVPLKVMASMIESVFSSNSYPQLLPDWPKKNPSAFQTFLSLKGITNHFTIIPDSVKAEFNDEKNENKQKALSLYKDACHEYNLVLEDFIKAHPEFSSEQIEFTKTHLVDLNKDKSKSKSRIVANKRKSAFDFFKLTKKGKYTDLTDEERDAKLAKAFKKIGTDQKAIFSALEENQ</sequence>
<reference evidence="2" key="1">
    <citation type="submission" date="2016-11" db="UniProtKB">
        <authorList>
            <consortium name="WormBaseParasite"/>
        </authorList>
    </citation>
    <scope>IDENTIFICATION</scope>
    <source>
        <strain evidence="2">KR3021</strain>
    </source>
</reference>
<protein>
    <submittedName>
        <fullName evidence="2">HMG box domain-containing protein</fullName>
    </submittedName>
</protein>
<organism evidence="1 2">
    <name type="scientific">Rhabditophanes sp. KR3021</name>
    <dbReference type="NCBI Taxonomy" id="114890"/>
    <lineage>
        <taxon>Eukaryota</taxon>
        <taxon>Metazoa</taxon>
        <taxon>Ecdysozoa</taxon>
        <taxon>Nematoda</taxon>
        <taxon>Chromadorea</taxon>
        <taxon>Rhabditida</taxon>
        <taxon>Tylenchina</taxon>
        <taxon>Panagrolaimomorpha</taxon>
        <taxon>Strongyloidoidea</taxon>
        <taxon>Alloionematidae</taxon>
        <taxon>Rhabditophanes</taxon>
    </lineage>
</organism>
<proteinExistence type="predicted"/>
<evidence type="ECO:0000313" key="2">
    <source>
        <dbReference type="WBParaSite" id="RSKR_0000199500.1"/>
    </source>
</evidence>
<accession>A0AC35TM95</accession>
<name>A0AC35TM95_9BILA</name>
<evidence type="ECO:0000313" key="1">
    <source>
        <dbReference type="Proteomes" id="UP000095286"/>
    </source>
</evidence>